<dbReference type="Pfam" id="PF23366">
    <property type="entry name" value="Beta-prop_HVO_0234"/>
    <property type="match status" value="1"/>
</dbReference>
<dbReference type="InterPro" id="IPR056505">
    <property type="entry name" value="Beta-prop_HVO_0234"/>
</dbReference>
<reference evidence="2" key="2">
    <citation type="submission" date="2022-02" db="EMBL/GenBank/DDBJ databases">
        <authorList>
            <person name="Elcheninov A.G."/>
            <person name="Sorokin D.Y."/>
            <person name="Kublanov I.V."/>
        </authorList>
    </citation>
    <scope>NUCLEOTIDE SEQUENCE</scope>
    <source>
        <strain evidence="2">AArc-St2</strain>
    </source>
</reference>
<proteinExistence type="predicted"/>
<name>A0AAE3K7H6_9EURY</name>
<accession>A0AAE3K7H6</accession>
<gene>
    <name evidence="2" type="ORF">AArcSt2_03625</name>
</gene>
<evidence type="ECO:0000259" key="1">
    <source>
        <dbReference type="Pfam" id="PF23366"/>
    </source>
</evidence>
<dbReference type="EMBL" id="JAKRVX010000001">
    <property type="protein sequence ID" value="MCL9816026.1"/>
    <property type="molecule type" value="Genomic_DNA"/>
</dbReference>
<protein>
    <recommendedName>
        <fullName evidence="1">HVO-0234-like beta-propeller domain-containing protein</fullName>
    </recommendedName>
</protein>
<dbReference type="Proteomes" id="UP001203207">
    <property type="component" value="Unassembled WGS sequence"/>
</dbReference>
<comment type="caution">
    <text evidence="2">The sequence shown here is derived from an EMBL/GenBank/DDBJ whole genome shotgun (WGS) entry which is preliminary data.</text>
</comment>
<sequence>MQTLIEKRVFGEQFGTTEVCIATELGLVVVSVSADQVGEFSLSYKGAVSSVAVTAERVAISTPDGVYTASTDGEEYGEFANQFPSESVAVGFGSTGLFTADSDGVVSRINSDGSVTSLGDTAGVRSIDPPLIAAADSVYRISGDELIEAGLSDVNDVSGIGTPFAATTDGLYTLGNGWMETLDGPFSLVASDGHERAHAVGEDGLFVGVNDVWDAEPFPVDEPISAIAHGSGIVAAVTASGRLCINAGDGWRHQLLGLKRPTSIAVAHGDEISVD</sequence>
<organism evidence="2 3">
    <name type="scientific">Natronocalculus amylovorans</name>
    <dbReference type="NCBI Taxonomy" id="2917812"/>
    <lineage>
        <taxon>Archaea</taxon>
        <taxon>Methanobacteriati</taxon>
        <taxon>Methanobacteriota</taxon>
        <taxon>Stenosarchaea group</taxon>
        <taxon>Halobacteria</taxon>
        <taxon>Halobacteriales</taxon>
        <taxon>Haloferacaceae</taxon>
        <taxon>Natronocalculus</taxon>
    </lineage>
</organism>
<evidence type="ECO:0000313" key="2">
    <source>
        <dbReference type="EMBL" id="MCL9816026.1"/>
    </source>
</evidence>
<keyword evidence="3" id="KW-1185">Reference proteome</keyword>
<reference evidence="2" key="1">
    <citation type="journal article" date="2022" name="Syst. Appl. Microbiol.">
        <title>Natronocalculus amylovorans gen. nov., sp. nov., and Natranaeroarchaeum aerophilus sp. nov., dominant culturable amylolytic natronoarchaea from hypersaline soda lakes in southwestern Siberia.</title>
        <authorList>
            <person name="Sorokin D.Y."/>
            <person name="Elcheninov A.G."/>
            <person name="Khizhniak T.V."/>
            <person name="Koenen M."/>
            <person name="Bale N.J."/>
            <person name="Damste J.S.S."/>
            <person name="Kublanov I.V."/>
        </authorList>
    </citation>
    <scope>NUCLEOTIDE SEQUENCE</scope>
    <source>
        <strain evidence="2">AArc-St2</strain>
    </source>
</reference>
<evidence type="ECO:0000313" key="3">
    <source>
        <dbReference type="Proteomes" id="UP001203207"/>
    </source>
</evidence>
<feature type="domain" description="HVO-0234-like beta-propeller" evidence="1">
    <location>
        <begin position="4"/>
        <end position="267"/>
    </location>
</feature>
<dbReference type="RefSeq" id="WP_250582958.1">
    <property type="nucleotide sequence ID" value="NZ_JAKRVX010000001.1"/>
</dbReference>
<dbReference type="AlphaFoldDB" id="A0AAE3K7H6"/>